<gene>
    <name evidence="2" type="ORF">SAMN05421806_101646</name>
</gene>
<name>A0A1G8U508_9ACTN</name>
<reference evidence="2 3" key="1">
    <citation type="submission" date="2016-10" db="EMBL/GenBank/DDBJ databases">
        <authorList>
            <person name="de Groot N.N."/>
        </authorList>
    </citation>
    <scope>NUCLEOTIDE SEQUENCE [LARGE SCALE GENOMIC DNA]</scope>
    <source>
        <strain evidence="2 3">CGMCC 4.5727</strain>
    </source>
</reference>
<evidence type="ECO:0000256" key="1">
    <source>
        <dbReference type="SAM" id="Phobius"/>
    </source>
</evidence>
<keyword evidence="1" id="KW-1133">Transmembrane helix</keyword>
<dbReference type="Proteomes" id="UP000199155">
    <property type="component" value="Unassembled WGS sequence"/>
</dbReference>
<dbReference type="AlphaFoldDB" id="A0A1G8U508"/>
<keyword evidence="1" id="KW-0812">Transmembrane</keyword>
<dbReference type="RefSeq" id="WP_176953622.1">
    <property type="nucleotide sequence ID" value="NZ_FNFF01000001.1"/>
</dbReference>
<dbReference type="InterPro" id="IPR046129">
    <property type="entry name" value="DUF6126"/>
</dbReference>
<dbReference type="STRING" id="417292.SAMN05421806_101646"/>
<proteinExistence type="predicted"/>
<accession>A0A1G8U508</accession>
<protein>
    <recommendedName>
        <fullName evidence="4">Small hydrophobic protein</fullName>
    </recommendedName>
</protein>
<evidence type="ECO:0008006" key="4">
    <source>
        <dbReference type="Google" id="ProtNLM"/>
    </source>
</evidence>
<dbReference type="Pfam" id="PF19621">
    <property type="entry name" value="DUF6126"/>
    <property type="match status" value="1"/>
</dbReference>
<keyword evidence="1" id="KW-0472">Membrane</keyword>
<evidence type="ECO:0000313" key="3">
    <source>
        <dbReference type="Proteomes" id="UP000199155"/>
    </source>
</evidence>
<keyword evidence="3" id="KW-1185">Reference proteome</keyword>
<feature type="transmembrane region" description="Helical" evidence="1">
    <location>
        <begin position="23"/>
        <end position="45"/>
    </location>
</feature>
<dbReference type="EMBL" id="FNFF01000001">
    <property type="protein sequence ID" value="SDJ48882.1"/>
    <property type="molecule type" value="Genomic_DNA"/>
</dbReference>
<sequence length="52" mass="5991">MSTEPQDGGKARRFIEDKFPRGLAIRLFVYLVVGHFVAFFLFLLFELGAKNQ</sequence>
<evidence type="ECO:0000313" key="2">
    <source>
        <dbReference type="EMBL" id="SDJ48882.1"/>
    </source>
</evidence>
<organism evidence="2 3">
    <name type="scientific">Streptomyces indicus</name>
    <dbReference type="NCBI Taxonomy" id="417292"/>
    <lineage>
        <taxon>Bacteria</taxon>
        <taxon>Bacillati</taxon>
        <taxon>Actinomycetota</taxon>
        <taxon>Actinomycetes</taxon>
        <taxon>Kitasatosporales</taxon>
        <taxon>Streptomycetaceae</taxon>
        <taxon>Streptomyces</taxon>
    </lineage>
</organism>